<gene>
    <name evidence="1" type="ORF">BST85_06755</name>
</gene>
<protein>
    <submittedName>
        <fullName evidence="1">Uncharacterized protein</fullName>
    </submittedName>
</protein>
<dbReference type="RefSeq" id="WP_104812556.1">
    <property type="nucleotide sequence ID" value="NZ_MQUB01000001.1"/>
</dbReference>
<name>A0A2S7KPU6_9FLAO</name>
<dbReference type="Gene3D" id="1.25.40.10">
    <property type="entry name" value="Tetratricopeptide repeat domain"/>
    <property type="match status" value="2"/>
</dbReference>
<sequence>MTAGRIGLLALLVLISCVSQQETPLIRTADYSAYLDTSRWTTATDIQEEIEFWSSRLRPDSSGLGELAPLASAYARLYDFQSDYDHLLASEALLQKAVSVAAIDKKAYVRALSRTLIKQHRFSDALSVFTTEYAGTPLEVEDHFLLFDCYLEIGKSEQARTHLQEVEDRSQMGYLIRLAKLLDSEGDLPAAIRQLEEARRIALSRNQQELIEWTTSNLADFYVHAGRLEEAYALYLEVIRSRPDHFHSWQGLAWLAYSVEKDVDQAIRILDTLVSVNESPEYVLRQLDMARYVGDSDQVSGLKNKFLMISGEDQQGGLYRIPHAYEILEQNLDRTEDLLELETKQRQTDETIVLLATIRSGQGQREEALELMEKIAVQSAEPITLYHMAKLYKDAGNREEVFMLRQLLKDASVELGPNRVRQLESH</sequence>
<dbReference type="SUPFAM" id="SSF48452">
    <property type="entry name" value="TPR-like"/>
    <property type="match status" value="1"/>
</dbReference>
<evidence type="ECO:0000313" key="2">
    <source>
        <dbReference type="Proteomes" id="UP000239800"/>
    </source>
</evidence>
<dbReference type="InterPro" id="IPR011990">
    <property type="entry name" value="TPR-like_helical_dom_sf"/>
</dbReference>
<dbReference type="Proteomes" id="UP000239800">
    <property type="component" value="Unassembled WGS sequence"/>
</dbReference>
<keyword evidence="2" id="KW-1185">Reference proteome</keyword>
<comment type="caution">
    <text evidence="1">The sequence shown here is derived from an EMBL/GenBank/DDBJ whole genome shotgun (WGS) entry which is preliminary data.</text>
</comment>
<dbReference type="InterPro" id="IPR019734">
    <property type="entry name" value="TPR_rpt"/>
</dbReference>
<dbReference type="PROSITE" id="PS51257">
    <property type="entry name" value="PROKAR_LIPOPROTEIN"/>
    <property type="match status" value="1"/>
</dbReference>
<dbReference type="Pfam" id="PF13176">
    <property type="entry name" value="TPR_7"/>
    <property type="match status" value="1"/>
</dbReference>
<reference evidence="1 2" key="1">
    <citation type="submission" date="2016-11" db="EMBL/GenBank/DDBJ databases">
        <title>Trade-off between light-utilization and light-protection in marine flavobacteria.</title>
        <authorList>
            <person name="Kumagai Y."/>
        </authorList>
    </citation>
    <scope>NUCLEOTIDE SEQUENCE [LARGE SCALE GENOMIC DNA]</scope>
    <source>
        <strain evidence="1 2">NBRC 107741</strain>
    </source>
</reference>
<dbReference type="EMBL" id="MQUB01000001">
    <property type="protein sequence ID" value="PQB04627.1"/>
    <property type="molecule type" value="Genomic_DNA"/>
</dbReference>
<evidence type="ECO:0000313" key="1">
    <source>
        <dbReference type="EMBL" id="PQB04627.1"/>
    </source>
</evidence>
<dbReference type="OrthoDB" id="1399920at2"/>
<organism evidence="1 2">
    <name type="scientific">Aureitalea marina</name>
    <dbReference type="NCBI Taxonomy" id="930804"/>
    <lineage>
        <taxon>Bacteria</taxon>
        <taxon>Pseudomonadati</taxon>
        <taxon>Bacteroidota</taxon>
        <taxon>Flavobacteriia</taxon>
        <taxon>Flavobacteriales</taxon>
        <taxon>Flavobacteriaceae</taxon>
        <taxon>Aureitalea</taxon>
    </lineage>
</organism>
<dbReference type="AlphaFoldDB" id="A0A2S7KPU6"/>
<proteinExistence type="predicted"/>
<accession>A0A2S7KPU6</accession>